<reference evidence="2" key="1">
    <citation type="submission" date="2023-10" db="EMBL/GenBank/DDBJ databases">
        <authorList>
            <person name="Hackl T."/>
        </authorList>
    </citation>
    <scope>NUCLEOTIDE SEQUENCE</scope>
</reference>
<dbReference type="GO" id="GO:0005737">
    <property type="term" value="C:cytoplasm"/>
    <property type="evidence" value="ECO:0007669"/>
    <property type="project" value="TreeGrafter"/>
</dbReference>
<dbReference type="Proteomes" id="UP001295740">
    <property type="component" value="Unassembled WGS sequence"/>
</dbReference>
<name>A0AAI8VXJ6_9PEZI</name>
<dbReference type="GO" id="GO:0004029">
    <property type="term" value="F:aldehyde dehydrogenase (NAD+) activity"/>
    <property type="evidence" value="ECO:0007669"/>
    <property type="project" value="TreeGrafter"/>
</dbReference>
<evidence type="ECO:0000259" key="1">
    <source>
        <dbReference type="Pfam" id="PF05368"/>
    </source>
</evidence>
<proteinExistence type="predicted"/>
<evidence type="ECO:0000313" key="3">
    <source>
        <dbReference type="Proteomes" id="UP001295740"/>
    </source>
</evidence>
<gene>
    <name evidence="2" type="ORF">KHLLAP_LOCUS13384</name>
</gene>
<evidence type="ECO:0000313" key="2">
    <source>
        <dbReference type="EMBL" id="CAJ2512916.1"/>
    </source>
</evidence>
<comment type="caution">
    <text evidence="2">The sequence shown here is derived from an EMBL/GenBank/DDBJ whole genome shotgun (WGS) entry which is preliminary data.</text>
</comment>
<dbReference type="EMBL" id="CAUWAG010000020">
    <property type="protein sequence ID" value="CAJ2512916.1"/>
    <property type="molecule type" value="Genomic_DNA"/>
</dbReference>
<dbReference type="InterPro" id="IPR008030">
    <property type="entry name" value="NmrA-like"/>
</dbReference>
<dbReference type="InterPro" id="IPR051783">
    <property type="entry name" value="NAD(P)-dependent_oxidoreduct"/>
</dbReference>
<keyword evidence="3" id="KW-1185">Reference proteome</keyword>
<dbReference type="Gene3D" id="3.40.50.720">
    <property type="entry name" value="NAD(P)-binding Rossmann-like Domain"/>
    <property type="match status" value="2"/>
</dbReference>
<feature type="domain" description="NmrA-like" evidence="1">
    <location>
        <begin position="4"/>
        <end position="91"/>
    </location>
</feature>
<dbReference type="SUPFAM" id="SSF51735">
    <property type="entry name" value="NAD(P)-binding Rossmann-fold domains"/>
    <property type="match status" value="1"/>
</dbReference>
<accession>A0AAI8VXJ6</accession>
<organism evidence="2 3">
    <name type="scientific">Anthostomella pinea</name>
    <dbReference type="NCBI Taxonomy" id="933095"/>
    <lineage>
        <taxon>Eukaryota</taxon>
        <taxon>Fungi</taxon>
        <taxon>Dikarya</taxon>
        <taxon>Ascomycota</taxon>
        <taxon>Pezizomycotina</taxon>
        <taxon>Sordariomycetes</taxon>
        <taxon>Xylariomycetidae</taxon>
        <taxon>Xylariales</taxon>
        <taxon>Xylariaceae</taxon>
        <taxon>Anthostomella</taxon>
    </lineage>
</organism>
<sequence>MAPKIFITGVTGYSGGQLLHTMIARHPEYHITGLVRNQEKKQLVASKFPTVHLVLGDLDSHEVIVEQSKQSDVVIQAADADHLGVIKSIAHGISEGNKNGAYIQMSGAASIFDTSPGLGNPSPKIWDDVADLQEITTFDQTHFHASSDQLLFSEAKRLGIRTILFAPPYINGRSEGTTAWKVGLAGVPDLVAAIKKRGKGYTVGEGNNIITTIHVKDVAEVILLFTESGLGEDQSKVEWGEKGVYYAENGQTAWREMVAATAKRMADQGTIETAELDNLTAEEADKVYPVARFWGGNFRVQATRLRSLGWEPKYPSAVETSMAEMGPGQQKDPDGASAAMAKALGIEELLEGILLNLDMKTLLLSQRVSKGFRSTIAASTRLQQALFFAPIGDSHADDRRFPLRNNLITARIITVDKIGSSIFMFKPWSSEGEEGRLPKLLDPVCIHYDPGYDPSGELEAQSDPPVGSWQKMLLTQPPGALPIQAEAEDPNNQVPLVEMVGEKEHLELRTLGNVVGKRRTESASTLMD</sequence>
<protein>
    <submittedName>
        <fullName evidence="2">Uu.00g010350.m01.CDS01</fullName>
    </submittedName>
</protein>
<dbReference type="PANTHER" id="PTHR48079">
    <property type="entry name" value="PROTEIN YEEZ"/>
    <property type="match status" value="1"/>
</dbReference>
<dbReference type="PANTHER" id="PTHR48079:SF6">
    <property type="entry name" value="NAD(P)-BINDING DOMAIN-CONTAINING PROTEIN-RELATED"/>
    <property type="match status" value="1"/>
</dbReference>
<dbReference type="InterPro" id="IPR036291">
    <property type="entry name" value="NAD(P)-bd_dom_sf"/>
</dbReference>
<dbReference type="Pfam" id="PF05368">
    <property type="entry name" value="NmrA"/>
    <property type="match status" value="1"/>
</dbReference>
<dbReference type="AlphaFoldDB" id="A0AAI8VXJ6"/>